<evidence type="ECO:0000256" key="2">
    <source>
        <dbReference type="SAM" id="Phobius"/>
    </source>
</evidence>
<feature type="transmembrane region" description="Helical" evidence="2">
    <location>
        <begin position="32"/>
        <end position="50"/>
    </location>
</feature>
<name>A0ABQ7LC06_BRACM</name>
<dbReference type="Proteomes" id="UP000823674">
    <property type="component" value="Chromosome A09"/>
</dbReference>
<gene>
    <name evidence="4" type="primary">A09g504500.1_BraROA</name>
    <name evidence="4" type="ORF">IGI04_034890</name>
</gene>
<evidence type="ECO:0000259" key="3">
    <source>
        <dbReference type="Pfam" id="PF03407"/>
    </source>
</evidence>
<feature type="compositionally biased region" description="Basic and acidic residues" evidence="1">
    <location>
        <begin position="520"/>
        <end position="543"/>
    </location>
</feature>
<feature type="region of interest" description="Disordered" evidence="1">
    <location>
        <begin position="520"/>
        <end position="547"/>
    </location>
</feature>
<dbReference type="InterPro" id="IPR005069">
    <property type="entry name" value="Nucl-diP-sugar_transferase"/>
</dbReference>
<dbReference type="EMBL" id="JADBGQ010000008">
    <property type="protein sequence ID" value="KAG5383420.1"/>
    <property type="molecule type" value="Genomic_DNA"/>
</dbReference>
<keyword evidence="2" id="KW-0472">Membrane</keyword>
<feature type="compositionally biased region" description="Polar residues" evidence="1">
    <location>
        <begin position="1"/>
        <end position="11"/>
    </location>
</feature>
<protein>
    <recommendedName>
        <fullName evidence="3">Nucleotide-diphospho-sugar transferase domain-containing protein</fullName>
    </recommendedName>
</protein>
<keyword evidence="5" id="KW-1185">Reference proteome</keyword>
<keyword evidence="2" id="KW-1133">Transmembrane helix</keyword>
<feature type="domain" description="Nucleotide-diphospho-sugar transferase" evidence="3">
    <location>
        <begin position="131"/>
        <end position="297"/>
    </location>
</feature>
<feature type="region of interest" description="Disordered" evidence="1">
    <location>
        <begin position="1"/>
        <end position="26"/>
    </location>
</feature>
<feature type="region of interest" description="Disordered" evidence="1">
    <location>
        <begin position="691"/>
        <end position="742"/>
    </location>
</feature>
<dbReference type="Pfam" id="PF03407">
    <property type="entry name" value="Nucleotid_trans"/>
    <property type="match status" value="1"/>
</dbReference>
<organism evidence="4 5">
    <name type="scientific">Brassica rapa subsp. trilocularis</name>
    <dbReference type="NCBI Taxonomy" id="1813537"/>
    <lineage>
        <taxon>Eukaryota</taxon>
        <taxon>Viridiplantae</taxon>
        <taxon>Streptophyta</taxon>
        <taxon>Embryophyta</taxon>
        <taxon>Tracheophyta</taxon>
        <taxon>Spermatophyta</taxon>
        <taxon>Magnoliopsida</taxon>
        <taxon>eudicotyledons</taxon>
        <taxon>Gunneridae</taxon>
        <taxon>Pentapetalae</taxon>
        <taxon>rosids</taxon>
        <taxon>malvids</taxon>
        <taxon>Brassicales</taxon>
        <taxon>Brassicaceae</taxon>
        <taxon>Brassiceae</taxon>
        <taxon>Brassica</taxon>
    </lineage>
</organism>
<proteinExistence type="predicted"/>
<evidence type="ECO:0000313" key="5">
    <source>
        <dbReference type="Proteomes" id="UP000823674"/>
    </source>
</evidence>
<reference evidence="4 5" key="1">
    <citation type="submission" date="2021-03" db="EMBL/GenBank/DDBJ databases">
        <authorList>
            <person name="King G.J."/>
            <person name="Bancroft I."/>
            <person name="Baten A."/>
            <person name="Bloomfield J."/>
            <person name="Borpatragohain P."/>
            <person name="He Z."/>
            <person name="Irish N."/>
            <person name="Irwin J."/>
            <person name="Liu K."/>
            <person name="Mauleon R.P."/>
            <person name="Moore J."/>
            <person name="Morris R."/>
            <person name="Ostergaard L."/>
            <person name="Wang B."/>
            <person name="Wells R."/>
        </authorList>
    </citation>
    <scope>NUCLEOTIDE SEQUENCE [LARGE SCALE GENOMIC DNA]</scope>
    <source>
        <strain evidence="4">R-o-18</strain>
        <tissue evidence="4">Leaf</tissue>
    </source>
</reference>
<dbReference type="InterPro" id="IPR044821">
    <property type="entry name" value="At1g28695/At4g15970-like"/>
</dbReference>
<dbReference type="PANTHER" id="PTHR46038">
    <property type="entry name" value="EXPRESSED PROTEIN-RELATED"/>
    <property type="match status" value="1"/>
</dbReference>
<accession>A0ABQ7LC06</accession>
<dbReference type="PANTHER" id="PTHR46038:SF46">
    <property type="entry name" value="NUCLEOTIDE-DIPHOSPHO-SUGAR TRANSFERASE DOMAIN-CONTAINING PROTEIN"/>
    <property type="match status" value="1"/>
</dbReference>
<sequence>MENTSSELRSASTDDRDGDITKPPSNGSQRDVMTLVLLFTIVTIYCIFVYNSSNNPLMVLSPLKMNWFSQNKTSFKTREPASELERVLMNAAMEDKTVIITALNKAWVAPNSMFDLFLESFHIGIGTEKYLKHVIGVCLDNKAYEQCLHLHPHCYLINATDYDQLSGPNNYMTPGYLKLVWRRMEFLMEVLALGYNFLFTDADILWFRDPFPQFLPDVDFQIACDHYKGNSSSKSNWVNSGFTYVKANNKTIKFYEFWCGSRWRFRGRRKHDQEVFNLIKRDPFVDQIGIKMRFLDTLHETPALSPFPTGVPGRGVEDTHVYFPDISVCLVTGPMSFRCVSFLTIDTSTYSSAKREGKEGWFHFTKSNSNHPRTLGPTQLKRTIPPLFLLRSCGAACHGTLDIRFLGCSLLLAVYYDPFPPRLGVTQSYRRLYSYPAVFERYDRRVSHTPHQSLGVYQPNNKQDILNPRFPFNNVEEHEIYLGRTPHFSLELDLDLKIGGTLRGHHHHSRLLTVRRERVGRERDREEREMRETRQRGERERSSTARASSLRDFSVDLRFKVSDGRLRDSNHPRTLGPTQLKRTIPPLFLLRSCGAVCPGTLDIRFLGCSLPLAVYYDPFPPRLGVTQSYRRLYSYPAVFERYGRRDLLNPRSPFNSIEEHERDLGRTPHFSLDLDLDLKIGDLRHYAATTTTRGCSRQGERESAGREIVRRERGERRGEEREKKERQRRERERSSDLFSQQT</sequence>
<evidence type="ECO:0000313" key="4">
    <source>
        <dbReference type="EMBL" id="KAG5383420.1"/>
    </source>
</evidence>
<evidence type="ECO:0000256" key="1">
    <source>
        <dbReference type="SAM" id="MobiDB-lite"/>
    </source>
</evidence>
<keyword evidence="2" id="KW-0812">Transmembrane</keyword>
<comment type="caution">
    <text evidence="4">The sequence shown here is derived from an EMBL/GenBank/DDBJ whole genome shotgun (WGS) entry which is preliminary data.</text>
</comment>
<feature type="compositionally biased region" description="Basic and acidic residues" evidence="1">
    <location>
        <begin position="698"/>
        <end position="735"/>
    </location>
</feature>